<feature type="transmembrane region" description="Helical" evidence="1">
    <location>
        <begin position="107"/>
        <end position="126"/>
    </location>
</feature>
<dbReference type="AlphaFoldDB" id="A0A832WI62"/>
<keyword evidence="1" id="KW-0472">Membrane</keyword>
<comment type="caution">
    <text evidence="2">The sequence shown here is derived from an EMBL/GenBank/DDBJ whole genome shotgun (WGS) entry which is preliminary data.</text>
</comment>
<evidence type="ECO:0000256" key="1">
    <source>
        <dbReference type="SAM" id="Phobius"/>
    </source>
</evidence>
<dbReference type="Proteomes" id="UP000645676">
    <property type="component" value="Unassembled WGS sequence"/>
</dbReference>
<name>A0A832WI62_9EURY</name>
<dbReference type="OMA" id="FMIMLWI"/>
<evidence type="ECO:0000313" key="3">
    <source>
        <dbReference type="Proteomes" id="UP000645676"/>
    </source>
</evidence>
<reference evidence="2" key="1">
    <citation type="journal article" date="2020" name="bioRxiv">
        <title>A rank-normalized archaeal taxonomy based on genome phylogeny resolves widespread incomplete and uneven classifications.</title>
        <authorList>
            <person name="Rinke C."/>
            <person name="Chuvochina M."/>
            <person name="Mussig A.J."/>
            <person name="Chaumeil P.-A."/>
            <person name="Waite D.W."/>
            <person name="Whitman W.B."/>
            <person name="Parks D.H."/>
            <person name="Hugenholtz P."/>
        </authorList>
    </citation>
    <scope>NUCLEOTIDE SEQUENCE</scope>
    <source>
        <strain evidence="2">UBA8849</strain>
    </source>
</reference>
<feature type="transmembrane region" description="Helical" evidence="1">
    <location>
        <begin position="6"/>
        <end position="27"/>
    </location>
</feature>
<keyword evidence="1" id="KW-1133">Transmembrane helix</keyword>
<protein>
    <submittedName>
        <fullName evidence="2">Uncharacterized protein</fullName>
    </submittedName>
</protein>
<sequence length="145" mass="16713">MDVGIILGILSAMGFLVFLGIGGHILIGYEIIRKISKAYEKGEDVKELENKIINKSHLTNTLEKITTFTLTSIFLFEMEKYRYVIDVGYSILFLVTLTLYLVPNLSLLVWVTFFGATVFMIMLWILRFRAIKEFNKAFIEELTTQ</sequence>
<accession>A0A832WI62</accession>
<organism evidence="2 3">
    <name type="scientific">Methanocaldococcus jannaschii</name>
    <dbReference type="NCBI Taxonomy" id="2190"/>
    <lineage>
        <taxon>Archaea</taxon>
        <taxon>Methanobacteriati</taxon>
        <taxon>Methanobacteriota</taxon>
        <taxon>Methanomada group</taxon>
        <taxon>Methanococci</taxon>
        <taxon>Methanococcales</taxon>
        <taxon>Methanocaldococcaceae</taxon>
        <taxon>Methanocaldococcus</taxon>
    </lineage>
</organism>
<gene>
    <name evidence="2" type="ORF">HA335_04535</name>
</gene>
<keyword evidence="1" id="KW-0812">Transmembrane</keyword>
<feature type="transmembrane region" description="Helical" evidence="1">
    <location>
        <begin position="83"/>
        <end position="101"/>
    </location>
</feature>
<evidence type="ECO:0000313" key="2">
    <source>
        <dbReference type="EMBL" id="HII59827.1"/>
    </source>
</evidence>
<dbReference type="RefSeq" id="WP_010870871.1">
    <property type="nucleotide sequence ID" value="NC_000909.1"/>
</dbReference>
<dbReference type="EMBL" id="DUJR01000024">
    <property type="protein sequence ID" value="HII59827.1"/>
    <property type="molecule type" value="Genomic_DNA"/>
</dbReference>
<proteinExistence type="predicted"/>
<dbReference type="SMR" id="A0A832WI62"/>